<keyword evidence="2" id="KW-0716">Sensory transduction</keyword>
<feature type="region of interest" description="Disordered" evidence="3">
    <location>
        <begin position="365"/>
        <end position="384"/>
    </location>
</feature>
<dbReference type="InParanoid" id="A0A6I8URJ6"/>
<reference evidence="6" key="2">
    <citation type="submission" date="2025-08" db="UniProtKB">
        <authorList>
            <consortium name="RefSeq"/>
        </authorList>
    </citation>
    <scope>IDENTIFICATION</scope>
    <source>
        <strain evidence="6">MV-25-SWS-2005</strain>
        <tissue evidence="6">Whole body</tissue>
    </source>
</reference>
<dbReference type="InterPro" id="IPR011021">
    <property type="entry name" value="Arrestin-like_N"/>
</dbReference>
<dbReference type="Proteomes" id="UP000001819">
    <property type="component" value="Chromosome 2"/>
</dbReference>
<dbReference type="AlphaFoldDB" id="A0A6I8URJ6"/>
<feature type="domain" description="Arrestin C-terminal-like" evidence="4">
    <location>
        <begin position="174"/>
        <end position="306"/>
    </location>
</feature>
<dbReference type="InterPro" id="IPR011022">
    <property type="entry name" value="Arrestin_C-like"/>
</dbReference>
<dbReference type="InterPro" id="IPR014752">
    <property type="entry name" value="Arrestin-like_C"/>
</dbReference>
<protein>
    <submittedName>
        <fullName evidence="6">Arrestin domain-containing protein 3</fullName>
    </submittedName>
</protein>
<dbReference type="SMART" id="SM01017">
    <property type="entry name" value="Arrestin_C"/>
    <property type="match status" value="1"/>
</dbReference>
<gene>
    <name evidence="6" type="primary">LOC4802979</name>
</gene>
<dbReference type="PANTHER" id="PTHR11188:SF167">
    <property type="entry name" value="ARRESTIN C-TERMINAL-LIKE DOMAIN-CONTAINING PROTEIN-RELATED"/>
    <property type="match status" value="1"/>
</dbReference>
<reference evidence="5" key="1">
    <citation type="submission" date="2024-06" db="UniProtKB">
        <authorList>
            <consortium name="RefSeq"/>
        </authorList>
    </citation>
    <scope>NUCLEOTIDE SEQUENCE [LARGE SCALE GENOMIC DNA]</scope>
    <source>
        <strain evidence="5">MV2-25</strain>
    </source>
</reference>
<dbReference type="RefSeq" id="XP_001359787.3">
    <property type="nucleotide sequence ID" value="XM_001359750.4"/>
</dbReference>
<dbReference type="InterPro" id="IPR050357">
    <property type="entry name" value="Arrestin_domain-protein"/>
</dbReference>
<dbReference type="Gene3D" id="2.60.40.640">
    <property type="match status" value="2"/>
</dbReference>
<dbReference type="Pfam" id="PF02752">
    <property type="entry name" value="Arrestin_C"/>
    <property type="match status" value="1"/>
</dbReference>
<feature type="compositionally biased region" description="Basic residues" evidence="3">
    <location>
        <begin position="366"/>
        <end position="382"/>
    </location>
</feature>
<dbReference type="KEGG" id="dpo:4802979"/>
<accession>A0A6I8URJ6</accession>
<dbReference type="SUPFAM" id="SSF81296">
    <property type="entry name" value="E set domains"/>
    <property type="match status" value="2"/>
</dbReference>
<evidence type="ECO:0000313" key="5">
    <source>
        <dbReference type="Proteomes" id="UP000001819"/>
    </source>
</evidence>
<sequence>MVICEIQFNNNAQGIYYAGQVISGQVVIKTDKVKQVKAVVLKIKGYAETHWMDTEYDSGDQSSGSSFNGHVDYLATKAYLHGSSSSIDVPIEPGTRTYRFACQIPLTCPSSFEGTYGRVRYIVNVMFLRPWTFDQNFNRCFTVLKVMDLNTESLMLRVPTQVESQRTYCCFPCTSKPLSLRLSLPQGGFVPGQTIPIGVLVSNDSSIQVEEITARLTMVVIYYSRPPCPDTNKDRFVVAEKAGEGVSKNSRKQFTFDLKVPATPPTCFNLCSIIQIAYQVEAEVKVKGCHSGQSVHMPVTIGSVPLTKELQKQPSTWEGDLLPPEVDAKALILMEEDAVDVAVYPPSPWAADPSIPAPKFSEAKHIRTNGKRSSKSKNKSLRRAQSEKIVYTPLYAVFDLPTEMENSIEMPKNYQSEGGFINEDIDRSTWM</sequence>
<dbReference type="InterPro" id="IPR014756">
    <property type="entry name" value="Ig_E-set"/>
</dbReference>
<evidence type="ECO:0000256" key="1">
    <source>
        <dbReference type="ARBA" id="ARBA00005298"/>
    </source>
</evidence>
<dbReference type="GO" id="GO:0005737">
    <property type="term" value="C:cytoplasm"/>
    <property type="evidence" value="ECO:0007669"/>
    <property type="project" value="TreeGrafter"/>
</dbReference>
<keyword evidence="5" id="KW-1185">Reference proteome</keyword>
<name>A0A6I8URJ6_DROPS</name>
<organism evidence="5 6">
    <name type="scientific">Drosophila pseudoobscura pseudoobscura</name>
    <name type="common">Fruit fly</name>
    <dbReference type="NCBI Taxonomy" id="46245"/>
    <lineage>
        <taxon>Eukaryota</taxon>
        <taxon>Metazoa</taxon>
        <taxon>Ecdysozoa</taxon>
        <taxon>Arthropoda</taxon>
        <taxon>Hexapoda</taxon>
        <taxon>Insecta</taxon>
        <taxon>Pterygota</taxon>
        <taxon>Neoptera</taxon>
        <taxon>Endopterygota</taxon>
        <taxon>Diptera</taxon>
        <taxon>Brachycera</taxon>
        <taxon>Muscomorpha</taxon>
        <taxon>Ephydroidea</taxon>
        <taxon>Drosophilidae</taxon>
        <taxon>Drosophila</taxon>
        <taxon>Sophophora</taxon>
    </lineage>
</organism>
<dbReference type="PANTHER" id="PTHR11188">
    <property type="entry name" value="ARRESTIN DOMAIN CONTAINING PROTEIN"/>
    <property type="match status" value="1"/>
</dbReference>
<evidence type="ECO:0000259" key="4">
    <source>
        <dbReference type="SMART" id="SM01017"/>
    </source>
</evidence>
<dbReference type="Pfam" id="PF00339">
    <property type="entry name" value="Arrestin_N"/>
    <property type="match status" value="1"/>
</dbReference>
<evidence type="ECO:0000256" key="3">
    <source>
        <dbReference type="SAM" id="MobiDB-lite"/>
    </source>
</evidence>
<comment type="similarity">
    <text evidence="1">Belongs to the arrestin family.</text>
</comment>
<dbReference type="FunCoup" id="A0A6I8URJ6">
    <property type="interactions" value="115"/>
</dbReference>
<dbReference type="GO" id="GO:0015031">
    <property type="term" value="P:protein transport"/>
    <property type="evidence" value="ECO:0007669"/>
    <property type="project" value="TreeGrafter"/>
</dbReference>
<evidence type="ECO:0000256" key="2">
    <source>
        <dbReference type="ARBA" id="ARBA00022606"/>
    </source>
</evidence>
<evidence type="ECO:0000313" key="6">
    <source>
        <dbReference type="RefSeq" id="XP_001359787.3"/>
    </source>
</evidence>
<proteinExistence type="inferred from homology"/>